<dbReference type="GO" id="GO:0003824">
    <property type="term" value="F:catalytic activity"/>
    <property type="evidence" value="ECO:0007669"/>
    <property type="project" value="InterPro"/>
</dbReference>
<dbReference type="Pfam" id="PF04055">
    <property type="entry name" value="Radical_SAM"/>
    <property type="match status" value="1"/>
</dbReference>
<dbReference type="CDD" id="cd01335">
    <property type="entry name" value="Radical_SAM"/>
    <property type="match status" value="1"/>
</dbReference>
<dbReference type="SFLD" id="SFLDG01098">
    <property type="entry name" value="Uncharacterised_Radical_SAM_Su"/>
    <property type="match status" value="1"/>
</dbReference>
<dbReference type="RefSeq" id="WP_214659358.1">
    <property type="nucleotide sequence ID" value="NZ_CP017634.1"/>
</dbReference>
<dbReference type="GO" id="GO:0046872">
    <property type="term" value="F:metal ion binding"/>
    <property type="evidence" value="ECO:0007669"/>
    <property type="project" value="UniProtKB-KW"/>
</dbReference>
<sequence length="354" mass="39268">MSDFAVQKAEKVSRQSPDYAQTSLASSLTLGFQEGLFYRDVVLKCLNLLVTYDQKCGAKCSYCGLAGNRDLTGRGKTFIRVSWPVYALADIIEAVKTKKHGLNRVCVGMVTHGKAGEDTISMIRLLKKETGLSISALVSPTVLKENDLLRIKEAGADRCGIAIDCATEALFEKYRGKGVGGPHSWVNYWNTLEQAIQVFGRYQAGVHLVVGLGETEYEMVSTIQKADDLGAGTHLFSFYPEPGSKMESWPQPDLGHYRRMQLARHLINEKLGNIREMKFNDKGQIIDFGRDITGCLKDGRAFITSGCPGKDGTVACNRPYGNERPSQPMRNFPFDPDAHDLKMIEDQLWDGIEV</sequence>
<dbReference type="Gene3D" id="3.20.20.70">
    <property type="entry name" value="Aldolase class I"/>
    <property type="match status" value="1"/>
</dbReference>
<keyword evidence="4" id="KW-0411">Iron-sulfur</keyword>
<evidence type="ECO:0000256" key="1">
    <source>
        <dbReference type="ARBA" id="ARBA00022691"/>
    </source>
</evidence>
<dbReference type="InterPro" id="IPR013785">
    <property type="entry name" value="Aldolase_TIM"/>
</dbReference>
<keyword evidence="2" id="KW-0479">Metal-binding</keyword>
<organism evidence="6 7">
    <name type="scientific">Formimonas warabiya</name>
    <dbReference type="NCBI Taxonomy" id="1761012"/>
    <lineage>
        <taxon>Bacteria</taxon>
        <taxon>Bacillati</taxon>
        <taxon>Bacillota</taxon>
        <taxon>Clostridia</taxon>
        <taxon>Eubacteriales</taxon>
        <taxon>Peptococcaceae</taxon>
        <taxon>Candidatus Formimonas</taxon>
    </lineage>
</organism>
<evidence type="ECO:0000256" key="2">
    <source>
        <dbReference type="ARBA" id="ARBA00022723"/>
    </source>
</evidence>
<dbReference type="InterPro" id="IPR006638">
    <property type="entry name" value="Elp3/MiaA/NifB-like_rSAM"/>
</dbReference>
<dbReference type="InterPro" id="IPR058240">
    <property type="entry name" value="rSAM_sf"/>
</dbReference>
<evidence type="ECO:0000313" key="6">
    <source>
        <dbReference type="EMBL" id="ATW25834.1"/>
    </source>
</evidence>
<dbReference type="PROSITE" id="PS51918">
    <property type="entry name" value="RADICAL_SAM"/>
    <property type="match status" value="1"/>
</dbReference>
<proteinExistence type="predicted"/>
<evidence type="ECO:0000313" key="7">
    <source>
        <dbReference type="Proteomes" id="UP000323521"/>
    </source>
</evidence>
<dbReference type="InterPro" id="IPR007197">
    <property type="entry name" value="rSAM"/>
</dbReference>
<name>A0A3G1KTU9_FORW1</name>
<dbReference type="Proteomes" id="UP000323521">
    <property type="component" value="Chromosome"/>
</dbReference>
<protein>
    <submittedName>
        <fullName evidence="6">Radical SAM protein</fullName>
    </submittedName>
</protein>
<dbReference type="SMART" id="SM00729">
    <property type="entry name" value="Elp3"/>
    <property type="match status" value="1"/>
</dbReference>
<keyword evidence="3" id="KW-0408">Iron</keyword>
<evidence type="ECO:0000256" key="4">
    <source>
        <dbReference type="ARBA" id="ARBA00023014"/>
    </source>
</evidence>
<dbReference type="AlphaFoldDB" id="A0A3G1KTU9"/>
<reference evidence="6 7" key="1">
    <citation type="submission" date="2016-10" db="EMBL/GenBank/DDBJ databases">
        <title>Complete Genome Sequence of Peptococcaceae strain DCMF.</title>
        <authorList>
            <person name="Edwards R.J."/>
            <person name="Holland S.I."/>
            <person name="Deshpande N.P."/>
            <person name="Wong Y.K."/>
            <person name="Ertan H."/>
            <person name="Manefield M."/>
            <person name="Russell T.L."/>
            <person name="Lee M.J."/>
        </authorList>
    </citation>
    <scope>NUCLEOTIDE SEQUENCE [LARGE SCALE GENOMIC DNA]</scope>
    <source>
        <strain evidence="6 7">DCMF</strain>
    </source>
</reference>
<dbReference type="EMBL" id="CP017634">
    <property type="protein sequence ID" value="ATW25834.1"/>
    <property type="molecule type" value="Genomic_DNA"/>
</dbReference>
<keyword evidence="1" id="KW-0949">S-adenosyl-L-methionine</keyword>
<evidence type="ECO:0000256" key="3">
    <source>
        <dbReference type="ARBA" id="ARBA00023004"/>
    </source>
</evidence>
<feature type="domain" description="Radical SAM core" evidence="5">
    <location>
        <begin position="38"/>
        <end position="275"/>
    </location>
</feature>
<dbReference type="GO" id="GO:0051536">
    <property type="term" value="F:iron-sulfur cluster binding"/>
    <property type="evidence" value="ECO:0007669"/>
    <property type="project" value="UniProtKB-KW"/>
</dbReference>
<accession>A0A3G1KTU9</accession>
<dbReference type="SUPFAM" id="SSF102114">
    <property type="entry name" value="Radical SAM enzymes"/>
    <property type="match status" value="1"/>
</dbReference>
<evidence type="ECO:0000259" key="5">
    <source>
        <dbReference type="PROSITE" id="PS51918"/>
    </source>
</evidence>
<gene>
    <name evidence="6" type="ORF">DCMF_14625</name>
</gene>
<dbReference type="SFLD" id="SFLDS00029">
    <property type="entry name" value="Radical_SAM"/>
    <property type="match status" value="1"/>
</dbReference>
<keyword evidence="7" id="KW-1185">Reference proteome</keyword>
<dbReference type="KEGG" id="fwa:DCMF_14625"/>